<dbReference type="AlphaFoldDB" id="A0A918DEW4"/>
<dbReference type="SUPFAM" id="SSF56024">
    <property type="entry name" value="Phospholipase D/nuclease"/>
    <property type="match status" value="2"/>
</dbReference>
<dbReference type="Pfam" id="PF13091">
    <property type="entry name" value="PLDc_2"/>
    <property type="match status" value="1"/>
</dbReference>
<dbReference type="GO" id="GO:0016042">
    <property type="term" value="P:lipid catabolic process"/>
    <property type="evidence" value="ECO:0007669"/>
    <property type="project" value="UniProtKB-KW"/>
</dbReference>
<evidence type="ECO:0000256" key="5">
    <source>
        <dbReference type="ARBA" id="ARBA00022963"/>
    </source>
</evidence>
<dbReference type="Gene3D" id="3.30.870.10">
    <property type="entry name" value="Endonuclease Chain A"/>
    <property type="match status" value="2"/>
</dbReference>
<evidence type="ECO:0000313" key="9">
    <source>
        <dbReference type="EMBL" id="GGO61024.1"/>
    </source>
</evidence>
<dbReference type="GO" id="GO:0004630">
    <property type="term" value="F:phospholipase D activity"/>
    <property type="evidence" value="ECO:0007669"/>
    <property type="project" value="UniProtKB-EC"/>
</dbReference>
<evidence type="ECO:0000256" key="6">
    <source>
        <dbReference type="ARBA" id="ARBA00023098"/>
    </source>
</evidence>
<dbReference type="PROSITE" id="PS50035">
    <property type="entry name" value="PLD"/>
    <property type="match status" value="1"/>
</dbReference>
<name>A0A918DEW4_9ACTN</name>
<dbReference type="EC" id="3.1.4.4" evidence="3"/>
<feature type="chain" id="PRO_5037065966" description="phospholipase D" evidence="7">
    <location>
        <begin position="28"/>
        <end position="423"/>
    </location>
</feature>
<evidence type="ECO:0000259" key="8">
    <source>
        <dbReference type="PROSITE" id="PS50035"/>
    </source>
</evidence>
<dbReference type="RefSeq" id="WP_189122040.1">
    <property type="nucleotide sequence ID" value="NZ_BMNH01000001.1"/>
</dbReference>
<keyword evidence="4" id="KW-0378">Hydrolase</keyword>
<dbReference type="GO" id="GO:0016891">
    <property type="term" value="F:RNA endonuclease activity producing 5'-phosphomonoesters, hydrolytic mechanism"/>
    <property type="evidence" value="ECO:0007669"/>
    <property type="project" value="TreeGrafter"/>
</dbReference>
<keyword evidence="10" id="KW-1185">Reference proteome</keyword>
<accession>A0A918DEW4</accession>
<dbReference type="InterPro" id="IPR001736">
    <property type="entry name" value="PLipase_D/transphosphatidylase"/>
</dbReference>
<dbReference type="PANTHER" id="PTHR43856:SF1">
    <property type="entry name" value="MITOCHONDRIAL CARDIOLIPIN HYDROLASE"/>
    <property type="match status" value="1"/>
</dbReference>
<reference evidence="9" key="2">
    <citation type="submission" date="2020-09" db="EMBL/GenBank/DDBJ databases">
        <authorList>
            <person name="Sun Q."/>
            <person name="Zhou Y."/>
        </authorList>
    </citation>
    <scope>NUCLEOTIDE SEQUENCE</scope>
    <source>
        <strain evidence="9">CGMCC 4.7368</strain>
    </source>
</reference>
<evidence type="ECO:0000256" key="7">
    <source>
        <dbReference type="SAM" id="SignalP"/>
    </source>
</evidence>
<dbReference type="Proteomes" id="UP000646523">
    <property type="component" value="Unassembled WGS sequence"/>
</dbReference>
<evidence type="ECO:0000256" key="1">
    <source>
        <dbReference type="ARBA" id="ARBA00000798"/>
    </source>
</evidence>
<comment type="similarity">
    <text evidence="2">Belongs to the phospholipase D family.</text>
</comment>
<sequence length="423" mass="46274">MPTKSSTVIVALCLVASFLVTGPGAQAARRAAAVSGPPVMNGPVFNDPTADTGTPGTPSAAQSAVMDQLIRLIQATPSDGEIRFVNHQFSTGQRSSEVATALVAAHRRGTRVKVILDSMENGANDAIAAQLASALGASETAGSWFVQCEYPNPATVNRGCIARNYLHSKFALFSSVVVDDVTYPNVVFQTSSNLSDWYLYNSFNDAYTFSDAAVYTGYGRYFEDLRAGRRVAVDPGYYWTTPTGSTYRASFLPRRVTDGDPIVNILKLVRCSYQDADGVTRQTGIRLALTAFNKNRVAIANELRRLRGENCWIDIVYYENAPGDDRNVDDTIRQVLAQPANGRSVHVTPCRFRVGTRDVVPHNKLMMIDGFYDDDITPRVYTGSANFTHLENADDAQVRISGRQPHTTYLNWFLGLRRACGGP</sequence>
<gene>
    <name evidence="9" type="ORF">GCM10012289_02270</name>
</gene>
<organism evidence="9 10">
    <name type="scientific">Nonomuraea cavernae</name>
    <dbReference type="NCBI Taxonomy" id="2045107"/>
    <lineage>
        <taxon>Bacteria</taxon>
        <taxon>Bacillati</taxon>
        <taxon>Actinomycetota</taxon>
        <taxon>Actinomycetes</taxon>
        <taxon>Streptosporangiales</taxon>
        <taxon>Streptosporangiaceae</taxon>
        <taxon>Nonomuraea</taxon>
    </lineage>
</organism>
<feature type="signal peptide" evidence="7">
    <location>
        <begin position="1"/>
        <end position="27"/>
    </location>
</feature>
<dbReference type="InterPro" id="IPR025202">
    <property type="entry name" value="PLD-like_dom"/>
</dbReference>
<feature type="domain" description="PLD phosphodiesterase" evidence="8">
    <location>
        <begin position="357"/>
        <end position="391"/>
    </location>
</feature>
<dbReference type="EMBL" id="BMNH01000001">
    <property type="protein sequence ID" value="GGO61024.1"/>
    <property type="molecule type" value="Genomic_DNA"/>
</dbReference>
<evidence type="ECO:0000256" key="3">
    <source>
        <dbReference type="ARBA" id="ARBA00012027"/>
    </source>
</evidence>
<proteinExistence type="inferred from homology"/>
<comment type="caution">
    <text evidence="9">The sequence shown here is derived from an EMBL/GenBank/DDBJ whole genome shotgun (WGS) entry which is preliminary data.</text>
</comment>
<dbReference type="PANTHER" id="PTHR43856">
    <property type="entry name" value="CARDIOLIPIN HYDROLASE"/>
    <property type="match status" value="1"/>
</dbReference>
<protein>
    <recommendedName>
        <fullName evidence="3">phospholipase D</fullName>
        <ecNumber evidence="3">3.1.4.4</ecNumber>
    </recommendedName>
</protein>
<keyword evidence="7" id="KW-0732">Signal</keyword>
<keyword evidence="6" id="KW-0443">Lipid metabolism</keyword>
<evidence type="ECO:0000313" key="10">
    <source>
        <dbReference type="Proteomes" id="UP000646523"/>
    </source>
</evidence>
<comment type="catalytic activity">
    <reaction evidence="1">
        <text>a 1,2-diacyl-sn-glycero-3-phosphocholine + H2O = a 1,2-diacyl-sn-glycero-3-phosphate + choline + H(+)</text>
        <dbReference type="Rhea" id="RHEA:14445"/>
        <dbReference type="ChEBI" id="CHEBI:15354"/>
        <dbReference type="ChEBI" id="CHEBI:15377"/>
        <dbReference type="ChEBI" id="CHEBI:15378"/>
        <dbReference type="ChEBI" id="CHEBI:57643"/>
        <dbReference type="ChEBI" id="CHEBI:58608"/>
        <dbReference type="EC" id="3.1.4.4"/>
    </reaction>
</comment>
<dbReference type="InterPro" id="IPR051406">
    <property type="entry name" value="PLD_domain"/>
</dbReference>
<reference evidence="9" key="1">
    <citation type="journal article" date="2014" name="Int. J. Syst. Evol. Microbiol.">
        <title>Complete genome sequence of Corynebacterium casei LMG S-19264T (=DSM 44701T), isolated from a smear-ripened cheese.</title>
        <authorList>
            <consortium name="US DOE Joint Genome Institute (JGI-PGF)"/>
            <person name="Walter F."/>
            <person name="Albersmeier A."/>
            <person name="Kalinowski J."/>
            <person name="Ruckert C."/>
        </authorList>
    </citation>
    <scope>NUCLEOTIDE SEQUENCE</scope>
    <source>
        <strain evidence="9">CGMCC 4.7368</strain>
    </source>
</reference>
<keyword evidence="5" id="KW-0442">Lipid degradation</keyword>
<dbReference type="GO" id="GO:0006793">
    <property type="term" value="P:phosphorus metabolic process"/>
    <property type="evidence" value="ECO:0007669"/>
    <property type="project" value="UniProtKB-ARBA"/>
</dbReference>
<evidence type="ECO:0000256" key="2">
    <source>
        <dbReference type="ARBA" id="ARBA00008664"/>
    </source>
</evidence>
<evidence type="ECO:0000256" key="4">
    <source>
        <dbReference type="ARBA" id="ARBA00022801"/>
    </source>
</evidence>